<reference evidence="2 3" key="1">
    <citation type="submission" date="2020-01" db="EMBL/GenBank/DDBJ databases">
        <title>Bactrocera dorsalis gut bacteria genome.</title>
        <authorList>
            <person name="Zhang H."/>
            <person name="Cai Z."/>
        </authorList>
    </citation>
    <scope>NUCLEOTIDE SEQUENCE [LARGE SCALE GENOMIC DNA]</scope>
    <source>
        <strain evidence="2 3">BD177</strain>
        <plasmid evidence="2 3">unnamed2</plasmid>
    </source>
</reference>
<sequence length="148" mass="15107">MKVMILPVLAGMALLAGCAGGKSTFECGATAGDQCMTMQQANEKAGMMTDAKRGGGAKQLPAVAERAPSVTATSSGASSGVVVPPVMSGTGGMTSAPAAYTTPPRPVVRPLRVAERTGKIWVAAWVDKDGAYHADNMISVVTRPGEWN</sequence>
<evidence type="ECO:0000313" key="3">
    <source>
        <dbReference type="Proteomes" id="UP000464389"/>
    </source>
</evidence>
<geneLocation type="plasmid" evidence="2">
    <name>unnamed2</name>
</geneLocation>
<keyword evidence="1" id="KW-0732">Signal</keyword>
<dbReference type="PROSITE" id="PS51257">
    <property type="entry name" value="PROKAR_LIPOPROTEIN"/>
    <property type="match status" value="1"/>
</dbReference>
<accession>A0A6P1V6G4</accession>
<dbReference type="RefSeq" id="WP_162122801.1">
    <property type="nucleotide sequence ID" value="NZ_CP048110.1"/>
</dbReference>
<evidence type="ECO:0000256" key="1">
    <source>
        <dbReference type="SAM" id="SignalP"/>
    </source>
</evidence>
<evidence type="ECO:0000313" key="2">
    <source>
        <dbReference type="EMBL" id="QHS50025.1"/>
    </source>
</evidence>
<keyword evidence="2" id="KW-0614">Plasmid</keyword>
<dbReference type="EMBL" id="CP048110">
    <property type="protein sequence ID" value="QHS50025.1"/>
    <property type="molecule type" value="Genomic_DNA"/>
</dbReference>
<proteinExistence type="predicted"/>
<dbReference type="InterPro" id="IPR014118">
    <property type="entry name" value="T4SS_TraV"/>
</dbReference>
<organism evidence="2 3">
    <name type="scientific">Klebsiella michiganensis</name>
    <dbReference type="NCBI Taxonomy" id="1134687"/>
    <lineage>
        <taxon>Bacteria</taxon>
        <taxon>Pseudomonadati</taxon>
        <taxon>Pseudomonadota</taxon>
        <taxon>Gammaproteobacteria</taxon>
        <taxon>Enterobacterales</taxon>
        <taxon>Enterobacteriaceae</taxon>
        <taxon>Klebsiella/Raoultella group</taxon>
        <taxon>Klebsiella</taxon>
    </lineage>
</organism>
<gene>
    <name evidence="2" type="primary">traV</name>
    <name evidence="2" type="ORF">GW952_30880</name>
</gene>
<keyword evidence="2" id="KW-0449">Lipoprotein</keyword>
<feature type="chain" id="PRO_5026877733" evidence="1">
    <location>
        <begin position="22"/>
        <end position="148"/>
    </location>
</feature>
<name>A0A6P1V6G4_9ENTR</name>
<dbReference type="AlphaFoldDB" id="A0A6P1V6G4"/>
<dbReference type="NCBIfam" id="TIGR02747">
    <property type="entry name" value="TraV"/>
    <property type="match status" value="1"/>
</dbReference>
<feature type="signal peptide" evidence="1">
    <location>
        <begin position="1"/>
        <end position="21"/>
    </location>
</feature>
<protein>
    <submittedName>
        <fullName evidence="2">Type IV conjugative transfer system lipoprotein TraV</fullName>
    </submittedName>
</protein>
<dbReference type="Pfam" id="PF09676">
    <property type="entry name" value="TraV"/>
    <property type="match status" value="1"/>
</dbReference>
<dbReference type="Proteomes" id="UP000464389">
    <property type="component" value="Plasmid unnamed2"/>
</dbReference>